<evidence type="ECO:0000313" key="2">
    <source>
        <dbReference type="EMBL" id="OGG62202.1"/>
    </source>
</evidence>
<gene>
    <name evidence="2" type="ORF">A3C87_01265</name>
</gene>
<protein>
    <submittedName>
        <fullName evidence="2">Uncharacterized protein</fullName>
    </submittedName>
</protein>
<dbReference type="STRING" id="1798491.A3C87_01265"/>
<comment type="caution">
    <text evidence="2">The sequence shown here is derived from an EMBL/GenBank/DDBJ whole genome shotgun (WGS) entry which is preliminary data.</text>
</comment>
<keyword evidence="1" id="KW-0472">Membrane</keyword>
<keyword evidence="1" id="KW-1133">Transmembrane helix</keyword>
<dbReference type="EMBL" id="MFLE01000009">
    <property type="protein sequence ID" value="OGG62202.1"/>
    <property type="molecule type" value="Genomic_DNA"/>
</dbReference>
<reference evidence="2 3" key="1">
    <citation type="journal article" date="2016" name="Nat. Commun.">
        <title>Thousands of microbial genomes shed light on interconnected biogeochemical processes in an aquifer system.</title>
        <authorList>
            <person name="Anantharaman K."/>
            <person name="Brown C.T."/>
            <person name="Hug L.A."/>
            <person name="Sharon I."/>
            <person name="Castelle C.J."/>
            <person name="Probst A.J."/>
            <person name="Thomas B.C."/>
            <person name="Singh A."/>
            <person name="Wilkins M.J."/>
            <person name="Karaoz U."/>
            <person name="Brodie E.L."/>
            <person name="Williams K.H."/>
            <person name="Hubbard S.S."/>
            <person name="Banfield J.F."/>
        </authorList>
    </citation>
    <scope>NUCLEOTIDE SEQUENCE [LARGE SCALE GENOMIC DNA]</scope>
</reference>
<organism evidence="2 3">
    <name type="scientific">Candidatus Kaiserbacteria bacterium RIFCSPHIGHO2_02_FULL_49_34</name>
    <dbReference type="NCBI Taxonomy" id="1798491"/>
    <lineage>
        <taxon>Bacteria</taxon>
        <taxon>Candidatus Kaiseribacteriota</taxon>
    </lineage>
</organism>
<dbReference type="Proteomes" id="UP000176511">
    <property type="component" value="Unassembled WGS sequence"/>
</dbReference>
<feature type="transmembrane region" description="Helical" evidence="1">
    <location>
        <begin position="6"/>
        <end position="21"/>
    </location>
</feature>
<name>A0A1F6DME1_9BACT</name>
<evidence type="ECO:0000313" key="3">
    <source>
        <dbReference type="Proteomes" id="UP000176511"/>
    </source>
</evidence>
<evidence type="ECO:0000256" key="1">
    <source>
        <dbReference type="SAM" id="Phobius"/>
    </source>
</evidence>
<sequence>MKYIKYIFYGTMAILAVFLIGKKDAGSLVSDEERQSFFGPESAYADTQTRTYNVTTGDDGDDGGN</sequence>
<accession>A0A1F6DME1</accession>
<keyword evidence="1" id="KW-0812">Transmembrane</keyword>
<proteinExistence type="predicted"/>
<dbReference type="AlphaFoldDB" id="A0A1F6DME1"/>